<protein>
    <submittedName>
        <fullName evidence="10">Camp-specific phosphodiesterase</fullName>
    </submittedName>
</protein>
<dbReference type="VEuPathDB" id="ToxoDB:CSUI_006912"/>
<dbReference type="GO" id="GO:0004114">
    <property type="term" value="F:3',5'-cyclic-nucleotide phosphodiesterase activity"/>
    <property type="evidence" value="ECO:0007669"/>
    <property type="project" value="InterPro"/>
</dbReference>
<dbReference type="GO" id="GO:0007165">
    <property type="term" value="P:signal transduction"/>
    <property type="evidence" value="ECO:0007669"/>
    <property type="project" value="InterPro"/>
</dbReference>
<feature type="region of interest" description="Disordered" evidence="7">
    <location>
        <begin position="546"/>
        <end position="572"/>
    </location>
</feature>
<keyword evidence="2 8" id="KW-0812">Transmembrane</keyword>
<dbReference type="Pfam" id="PF00233">
    <property type="entry name" value="PDEase_I"/>
    <property type="match status" value="1"/>
</dbReference>
<dbReference type="EMBL" id="MIGC01003556">
    <property type="protein sequence ID" value="PHJ19261.1"/>
    <property type="molecule type" value="Genomic_DNA"/>
</dbReference>
<dbReference type="InterPro" id="IPR027359">
    <property type="entry name" value="Volt_channel_dom_sf"/>
</dbReference>
<keyword evidence="6 8" id="KW-0472">Membrane</keyword>
<evidence type="ECO:0000256" key="8">
    <source>
        <dbReference type="SAM" id="Phobius"/>
    </source>
</evidence>
<dbReference type="GO" id="GO:0005216">
    <property type="term" value="F:monoatomic ion channel activity"/>
    <property type="evidence" value="ECO:0007669"/>
    <property type="project" value="InterPro"/>
</dbReference>
<dbReference type="Pfam" id="PF00520">
    <property type="entry name" value="Ion_trans"/>
    <property type="match status" value="1"/>
</dbReference>
<feature type="compositionally biased region" description="Polar residues" evidence="7">
    <location>
        <begin position="619"/>
        <end position="628"/>
    </location>
</feature>
<dbReference type="Proteomes" id="UP000221165">
    <property type="component" value="Unassembled WGS sequence"/>
</dbReference>
<evidence type="ECO:0000313" key="11">
    <source>
        <dbReference type="Proteomes" id="UP000221165"/>
    </source>
</evidence>
<dbReference type="InterPro" id="IPR036971">
    <property type="entry name" value="PDEase_catalytic_dom_sf"/>
</dbReference>
<feature type="transmembrane region" description="Helical" evidence="8">
    <location>
        <begin position="425"/>
        <end position="446"/>
    </location>
</feature>
<feature type="transmembrane region" description="Helical" evidence="8">
    <location>
        <begin position="348"/>
        <end position="370"/>
    </location>
</feature>
<dbReference type="Gene3D" id="1.20.120.350">
    <property type="entry name" value="Voltage-gated potassium channels. Chain C"/>
    <property type="match status" value="1"/>
</dbReference>
<evidence type="ECO:0000313" key="10">
    <source>
        <dbReference type="EMBL" id="PHJ19261.1"/>
    </source>
</evidence>
<keyword evidence="5 8" id="KW-1133">Transmembrane helix</keyword>
<evidence type="ECO:0000256" key="7">
    <source>
        <dbReference type="SAM" id="MobiDB-lite"/>
    </source>
</evidence>
<feature type="transmembrane region" description="Helical" evidence="8">
    <location>
        <begin position="241"/>
        <end position="263"/>
    </location>
</feature>
<proteinExistence type="predicted"/>
<dbReference type="GO" id="GO:0046872">
    <property type="term" value="F:metal ion binding"/>
    <property type="evidence" value="ECO:0007669"/>
    <property type="project" value="UniProtKB-KW"/>
</dbReference>
<feature type="transmembrane region" description="Helical" evidence="8">
    <location>
        <begin position="200"/>
        <end position="221"/>
    </location>
</feature>
<dbReference type="InterPro" id="IPR005821">
    <property type="entry name" value="Ion_trans_dom"/>
</dbReference>
<evidence type="ECO:0000256" key="4">
    <source>
        <dbReference type="ARBA" id="ARBA00022801"/>
    </source>
</evidence>
<accession>A0A2C6JXT8</accession>
<sequence>SDCLQACVQTSFPKQDCPGVTDRAIEYRGNRYSRFFAFSLPEGIDESRYIGDYYDSYTTCRDIAVDPSGALWRQFYSRSYRQLVIDDNYTRVCDIFGTGADFCDNKEERLHTCFLGCRRQNDTAAVGYTFDNRPLCGPGDETNLPLLCVYPGDLDGETFFDRMVGATCIFSKEVRPLSSGDSLPGDKLTQPVWCFSAVQLFGAIFAANFLQIVFEVLLLTVLNMPNEFVEQSLVLRSRKCLYIFSMCLILCVMTFAVLSSVTIVQRLGLDTALVISFFVCLLADEVTFFLFHPLIWWVAERRCGKLQPAGVQEYDEDYLTLFQTETSLVDSLREMVGSVLSSVPFQRVLLSFLLAYTSFLLVDFLLLNYVPDYNLVEVPNIDEGRVISRQIDNAFIVLFTLEVLAKFVGYGLVYLKDPTEMFDTVVVLTSFSLLVAGYYVAGLGLLRTLRLLSALALLHKCPGPREKRPELSTDNSSKLEKASSIIEGLLANVHIPKYFKMELEWVWDSILSNKVYDSHMVENEEDEDQPTETIVAPQEAARKVQAQIRASRAQSRASKVPHGSSSMVLGSSSGRITGAMLENLREPDPKMMDVALYKSETRNLDPITASVGGMKASPSMLTKVSKSGSMMAGPSASKSFRQERNKKAIDIISVLYQAAQITGAEQEQVNEAMRPFDEWQWDALHAGDVCDTNLLPVVFVRAIATFPTIMTKFNFDLDRMFEFLKLVQSSFQKNVKFHCAAHSADMIQAMHYFVTIGKLGSLLSEYDVFLAHFCALVCHYGHPGVSNSFLVKSRHPRSIRYDDESVNENYVASAISCLVSREECNFFGTPARWFEVVAEGDMLPLWQVFRLHMIDILLNSDISKSAHQVAMFRTKVSIKFTAATSADKQLLLTILLRAADYSFACRQLALYSKWKDKMIDEFFAMGDTEKQLALTVSPFCDRELTNVDKCHVAFIEVAVKPLMTVLVLGLAPHLQKDILDTLEANQKNLMQKVDKND</sequence>
<comment type="subcellular location">
    <subcellularLocation>
        <location evidence="1">Membrane</location>
        <topology evidence="1">Multi-pass membrane protein</topology>
    </subcellularLocation>
</comment>
<comment type="caution">
    <text evidence="10">The sequence shown here is derived from an EMBL/GenBank/DDBJ whole genome shotgun (WGS) entry which is preliminary data.</text>
</comment>
<name>A0A2C6JXT8_9APIC</name>
<feature type="region of interest" description="Disordered" evidence="7">
    <location>
        <begin position="618"/>
        <end position="639"/>
    </location>
</feature>
<dbReference type="PROSITE" id="PS51845">
    <property type="entry name" value="PDEASE_I_2"/>
    <property type="match status" value="1"/>
</dbReference>
<dbReference type="OrthoDB" id="546632at2759"/>
<dbReference type="AlphaFoldDB" id="A0A2C6JXT8"/>
<evidence type="ECO:0000259" key="9">
    <source>
        <dbReference type="PROSITE" id="PS51845"/>
    </source>
</evidence>
<dbReference type="RefSeq" id="XP_067920963.1">
    <property type="nucleotide sequence ID" value="XM_068067062.1"/>
</dbReference>
<feature type="domain" description="PDEase" evidence="9">
    <location>
        <begin position="661"/>
        <end position="996"/>
    </location>
</feature>
<keyword evidence="4" id="KW-0378">Hydrolase</keyword>
<dbReference type="GeneID" id="94430273"/>
<keyword evidence="11" id="KW-1185">Reference proteome</keyword>
<keyword evidence="3" id="KW-0479">Metal-binding</keyword>
<evidence type="ECO:0000256" key="6">
    <source>
        <dbReference type="ARBA" id="ARBA00023136"/>
    </source>
</evidence>
<evidence type="ECO:0000256" key="2">
    <source>
        <dbReference type="ARBA" id="ARBA00022692"/>
    </source>
</evidence>
<evidence type="ECO:0000256" key="1">
    <source>
        <dbReference type="ARBA" id="ARBA00004141"/>
    </source>
</evidence>
<evidence type="ECO:0000256" key="3">
    <source>
        <dbReference type="ARBA" id="ARBA00022723"/>
    </source>
</evidence>
<dbReference type="GO" id="GO:0016020">
    <property type="term" value="C:membrane"/>
    <property type="evidence" value="ECO:0007669"/>
    <property type="project" value="UniProtKB-SubCell"/>
</dbReference>
<reference evidence="10 11" key="1">
    <citation type="journal article" date="2017" name="Int. J. Parasitol.">
        <title>The genome of the protozoan parasite Cystoisospora suis and a reverse vaccinology approach to identify vaccine candidates.</title>
        <authorList>
            <person name="Palmieri N."/>
            <person name="Shrestha A."/>
            <person name="Ruttkowski B."/>
            <person name="Beck T."/>
            <person name="Vogl C."/>
            <person name="Tomley F."/>
            <person name="Blake D.P."/>
            <person name="Joachim A."/>
        </authorList>
    </citation>
    <scope>NUCLEOTIDE SEQUENCE [LARGE SCALE GENOMIC DNA]</scope>
    <source>
        <strain evidence="10 11">Wien I</strain>
    </source>
</reference>
<feature type="transmembrane region" description="Helical" evidence="8">
    <location>
        <begin position="394"/>
        <end position="413"/>
    </location>
</feature>
<feature type="non-terminal residue" evidence="10">
    <location>
        <position position="1"/>
    </location>
</feature>
<dbReference type="InterPro" id="IPR002073">
    <property type="entry name" value="PDEase_catalytic_dom"/>
</dbReference>
<organism evidence="10 11">
    <name type="scientific">Cystoisospora suis</name>
    <dbReference type="NCBI Taxonomy" id="483139"/>
    <lineage>
        <taxon>Eukaryota</taxon>
        <taxon>Sar</taxon>
        <taxon>Alveolata</taxon>
        <taxon>Apicomplexa</taxon>
        <taxon>Conoidasida</taxon>
        <taxon>Coccidia</taxon>
        <taxon>Eucoccidiorida</taxon>
        <taxon>Eimeriorina</taxon>
        <taxon>Sarcocystidae</taxon>
        <taxon>Cystoisospora</taxon>
    </lineage>
</organism>
<dbReference type="SUPFAM" id="SSF109604">
    <property type="entry name" value="HD-domain/PDEase-like"/>
    <property type="match status" value="1"/>
</dbReference>
<dbReference type="Gene3D" id="1.10.1300.10">
    <property type="entry name" value="3'5'-cyclic nucleotide phosphodiesterase, catalytic domain"/>
    <property type="match status" value="1"/>
</dbReference>
<gene>
    <name evidence="10" type="ORF">CSUI_006912</name>
</gene>
<evidence type="ECO:0000256" key="5">
    <source>
        <dbReference type="ARBA" id="ARBA00022989"/>
    </source>
</evidence>
<feature type="transmembrane region" description="Helical" evidence="8">
    <location>
        <begin position="275"/>
        <end position="299"/>
    </location>
</feature>
<dbReference type="PANTHER" id="PTHR11347">
    <property type="entry name" value="CYCLIC NUCLEOTIDE PHOSPHODIESTERASE"/>
    <property type="match status" value="1"/>
</dbReference>